<reference evidence="2 3" key="1">
    <citation type="submission" date="2023-04" db="EMBL/GenBank/DDBJ databases">
        <title>Forest soil microbial communities from Buena Vista Peninsula, Colon Province, Panama.</title>
        <authorList>
            <person name="Bouskill N."/>
        </authorList>
    </citation>
    <scope>NUCLEOTIDE SEQUENCE [LARGE SCALE GENOMIC DNA]</scope>
    <source>
        <strain evidence="2 3">AC80</strain>
    </source>
</reference>
<feature type="transmembrane region" description="Helical" evidence="1">
    <location>
        <begin position="41"/>
        <end position="62"/>
    </location>
</feature>
<feature type="transmembrane region" description="Helical" evidence="1">
    <location>
        <begin position="12"/>
        <end position="29"/>
    </location>
</feature>
<sequence>MTKPSAVSIDWVRAITAGSVLGGVSWAVVMRLMVADGAYCAGTILCIAALLSVVVVGAGGLLHRFSAQRTAGVAIILAPLTGWLAILIFVVV</sequence>
<protein>
    <submittedName>
        <fullName evidence="2">Membrane protein</fullName>
    </submittedName>
</protein>
<proteinExistence type="predicted"/>
<feature type="transmembrane region" description="Helical" evidence="1">
    <location>
        <begin position="71"/>
        <end position="91"/>
    </location>
</feature>
<evidence type="ECO:0000256" key="1">
    <source>
        <dbReference type="SAM" id="Phobius"/>
    </source>
</evidence>
<dbReference type="EMBL" id="JARXVE010000004">
    <property type="protein sequence ID" value="MDH6196412.1"/>
    <property type="molecule type" value="Genomic_DNA"/>
</dbReference>
<organism evidence="2 3">
    <name type="scientific">Mycolicibacterium frederiksbergense</name>
    <dbReference type="NCBI Taxonomy" id="117567"/>
    <lineage>
        <taxon>Bacteria</taxon>
        <taxon>Bacillati</taxon>
        <taxon>Actinomycetota</taxon>
        <taxon>Actinomycetes</taxon>
        <taxon>Mycobacteriales</taxon>
        <taxon>Mycobacteriaceae</taxon>
        <taxon>Mycolicibacterium</taxon>
    </lineage>
</organism>
<accession>A0ABT6L2H4</accession>
<gene>
    <name evidence="2" type="ORF">M2272_003055</name>
</gene>
<keyword evidence="3" id="KW-1185">Reference proteome</keyword>
<keyword evidence="1" id="KW-1133">Transmembrane helix</keyword>
<evidence type="ECO:0000313" key="3">
    <source>
        <dbReference type="Proteomes" id="UP001160130"/>
    </source>
</evidence>
<dbReference type="RefSeq" id="WP_280833028.1">
    <property type="nucleotide sequence ID" value="NZ_JARXVE010000004.1"/>
</dbReference>
<keyword evidence="1" id="KW-0812">Transmembrane</keyword>
<evidence type="ECO:0000313" key="2">
    <source>
        <dbReference type="EMBL" id="MDH6196412.1"/>
    </source>
</evidence>
<name>A0ABT6L2H4_9MYCO</name>
<keyword evidence="1" id="KW-0472">Membrane</keyword>
<dbReference type="Proteomes" id="UP001160130">
    <property type="component" value="Unassembled WGS sequence"/>
</dbReference>
<comment type="caution">
    <text evidence="2">The sequence shown here is derived from an EMBL/GenBank/DDBJ whole genome shotgun (WGS) entry which is preliminary data.</text>
</comment>